<dbReference type="PRINTS" id="PR00895">
    <property type="entry name" value="PENTAXIN"/>
</dbReference>
<dbReference type="Proteomes" id="UP001249851">
    <property type="component" value="Unassembled WGS sequence"/>
</dbReference>
<keyword evidence="1 4" id="KW-0479">Metal-binding</keyword>
<dbReference type="PROSITE" id="PS50948">
    <property type="entry name" value="PAN"/>
    <property type="match status" value="1"/>
</dbReference>
<evidence type="ECO:0000256" key="4">
    <source>
        <dbReference type="RuleBase" id="RU362112"/>
    </source>
</evidence>
<dbReference type="SMART" id="SM00473">
    <property type="entry name" value="PAN_AP"/>
    <property type="match status" value="1"/>
</dbReference>
<protein>
    <recommendedName>
        <fullName evidence="4">Pentraxin family member</fullName>
    </recommendedName>
</protein>
<gene>
    <name evidence="7" type="ORF">P5673_025265</name>
</gene>
<dbReference type="Pfam" id="PF00024">
    <property type="entry name" value="PAN_1"/>
    <property type="match status" value="1"/>
</dbReference>
<evidence type="ECO:0000313" key="8">
    <source>
        <dbReference type="Proteomes" id="UP001249851"/>
    </source>
</evidence>
<evidence type="ECO:0000256" key="1">
    <source>
        <dbReference type="ARBA" id="ARBA00022723"/>
    </source>
</evidence>
<keyword evidence="8" id="KW-1185">Reference proteome</keyword>
<comment type="subunit">
    <text evidence="4">Homopentamer. Pentaxin (or pentraxin) have a discoid arrangement of 5 non-covalently bound subunits.</text>
</comment>
<proteinExistence type="inferred from homology"/>
<organism evidence="7 8">
    <name type="scientific">Acropora cervicornis</name>
    <name type="common">Staghorn coral</name>
    <dbReference type="NCBI Taxonomy" id="6130"/>
    <lineage>
        <taxon>Eukaryota</taxon>
        <taxon>Metazoa</taxon>
        <taxon>Cnidaria</taxon>
        <taxon>Anthozoa</taxon>
        <taxon>Hexacorallia</taxon>
        <taxon>Scleractinia</taxon>
        <taxon>Astrocoeniina</taxon>
        <taxon>Acroporidae</taxon>
        <taxon>Acropora</taxon>
    </lineage>
</organism>
<feature type="domain" description="Pentraxin (PTX)" evidence="6">
    <location>
        <begin position="173"/>
        <end position="247"/>
    </location>
</feature>
<sequence length="249" mass="27863">MTATRAIAILLVMTIVAVIAKQLPRTRSKRDFVAIRGHILRGHVISTHKVDRLGDCDEICVNHPRCLSYNYQFDTRSPKHSCEINDATGTMCPQDMVPTRGYRYYEDQNTTCARQCPTQEHFTQLPTMEGGITSAQHGRTPPARGGFTLTASFLIVVMVCQQGMRSATMAFFILGQDQDDYGDGFEQDQSFNGEIYNVNMWNRVLPADEILHMSTDCADGVGNHLRWKDFVDADVYGDVTKTSPVSCVP</sequence>
<dbReference type="PROSITE" id="PS51828">
    <property type="entry name" value="PTX_2"/>
    <property type="match status" value="1"/>
</dbReference>
<feature type="chain" id="PRO_5041779476" description="Pentraxin family member" evidence="4">
    <location>
        <begin position="21"/>
        <end position="249"/>
    </location>
</feature>
<dbReference type="EMBL" id="JARQWQ010000077">
    <property type="protein sequence ID" value="KAK2553500.1"/>
    <property type="molecule type" value="Genomic_DNA"/>
</dbReference>
<comment type="similarity">
    <text evidence="4">Belongs to the pentraxin family.</text>
</comment>
<dbReference type="PANTHER" id="PTHR45869">
    <property type="entry name" value="C-REACTIVE PROTEIN-RELATED"/>
    <property type="match status" value="1"/>
</dbReference>
<reference evidence="7" key="2">
    <citation type="journal article" date="2023" name="Science">
        <title>Genomic signatures of disease resistance in endangered staghorn corals.</title>
        <authorList>
            <person name="Vollmer S.V."/>
            <person name="Selwyn J.D."/>
            <person name="Despard B.A."/>
            <person name="Roesel C.L."/>
        </authorList>
    </citation>
    <scope>NUCLEOTIDE SEQUENCE</scope>
    <source>
        <strain evidence="7">K2</strain>
    </source>
</reference>
<dbReference type="Gene3D" id="3.50.4.10">
    <property type="entry name" value="Hepatocyte Growth Factor"/>
    <property type="match status" value="1"/>
</dbReference>
<evidence type="ECO:0000259" key="5">
    <source>
        <dbReference type="PROSITE" id="PS50948"/>
    </source>
</evidence>
<dbReference type="SUPFAM" id="SSF49899">
    <property type="entry name" value="Concanavalin A-like lectins/glucanases"/>
    <property type="match status" value="1"/>
</dbReference>
<keyword evidence="2 4" id="KW-0106">Calcium</keyword>
<dbReference type="Gene3D" id="2.60.120.200">
    <property type="match status" value="1"/>
</dbReference>
<comment type="caution">
    <text evidence="3">Lacks conserved residue(s) required for the propagation of feature annotation.</text>
</comment>
<feature type="signal peptide" evidence="4">
    <location>
        <begin position="1"/>
        <end position="20"/>
    </location>
</feature>
<dbReference type="InterPro" id="IPR013320">
    <property type="entry name" value="ConA-like_dom_sf"/>
</dbReference>
<evidence type="ECO:0000259" key="6">
    <source>
        <dbReference type="PROSITE" id="PS51828"/>
    </source>
</evidence>
<feature type="domain" description="Apple" evidence="5">
    <location>
        <begin position="26"/>
        <end position="112"/>
    </location>
</feature>
<dbReference type="PANTHER" id="PTHR45869:SF8">
    <property type="entry name" value="LAMG-LIKE JELLYROLL FOLD DOMAIN-CONTAINING PROTEIN"/>
    <property type="match status" value="1"/>
</dbReference>
<comment type="subcellular location">
    <subcellularLocation>
        <location evidence="4">Secreted</location>
    </subcellularLocation>
</comment>
<dbReference type="InterPro" id="IPR051005">
    <property type="entry name" value="Pentraxin_domain"/>
</dbReference>
<evidence type="ECO:0000256" key="2">
    <source>
        <dbReference type="ARBA" id="ARBA00022837"/>
    </source>
</evidence>
<dbReference type="InterPro" id="IPR003609">
    <property type="entry name" value="Pan_app"/>
</dbReference>
<dbReference type="AlphaFoldDB" id="A0AAD9Q2C8"/>
<evidence type="ECO:0000256" key="3">
    <source>
        <dbReference type="PROSITE-ProRule" id="PRU01172"/>
    </source>
</evidence>
<name>A0AAD9Q2C8_ACRCE</name>
<keyword evidence="4" id="KW-0732">Signal</keyword>
<reference evidence="7" key="1">
    <citation type="journal article" date="2023" name="G3 (Bethesda)">
        <title>Whole genome assembly and annotation of the endangered Caribbean coral Acropora cervicornis.</title>
        <authorList>
            <person name="Selwyn J.D."/>
            <person name="Vollmer S.V."/>
        </authorList>
    </citation>
    <scope>NUCLEOTIDE SEQUENCE</scope>
    <source>
        <strain evidence="7">K2</strain>
    </source>
</reference>
<comment type="caution">
    <text evidence="7">The sequence shown here is derived from an EMBL/GenBank/DDBJ whole genome shotgun (WGS) entry which is preliminary data.</text>
</comment>
<evidence type="ECO:0000313" key="7">
    <source>
        <dbReference type="EMBL" id="KAK2553500.1"/>
    </source>
</evidence>
<accession>A0AAD9Q2C8</accession>
<dbReference type="Pfam" id="PF00354">
    <property type="entry name" value="Pentaxin"/>
    <property type="match status" value="1"/>
</dbReference>
<dbReference type="InterPro" id="IPR001759">
    <property type="entry name" value="PTX_dom"/>
</dbReference>
<dbReference type="SMART" id="SM00159">
    <property type="entry name" value="PTX"/>
    <property type="match status" value="1"/>
</dbReference>
<comment type="cofactor">
    <cofactor evidence="4">
        <name>Ca(2+)</name>
        <dbReference type="ChEBI" id="CHEBI:29108"/>
    </cofactor>
    <text evidence="4">Binds 2 calcium ions per subunit.</text>
</comment>
<dbReference type="GO" id="GO:0005576">
    <property type="term" value="C:extracellular region"/>
    <property type="evidence" value="ECO:0007669"/>
    <property type="project" value="UniProtKB-SubCell"/>
</dbReference>
<dbReference type="SUPFAM" id="SSF57414">
    <property type="entry name" value="Hairpin loop containing domain-like"/>
    <property type="match status" value="1"/>
</dbReference>
<dbReference type="GO" id="GO:0046872">
    <property type="term" value="F:metal ion binding"/>
    <property type="evidence" value="ECO:0007669"/>
    <property type="project" value="UniProtKB-KW"/>
</dbReference>